<name>A0A1M6UXS5_SELRU</name>
<dbReference type="InterPro" id="IPR018193">
    <property type="entry name" value="Glyc_kinase_flavodox-like_fold"/>
</dbReference>
<dbReference type="GO" id="GO:0008887">
    <property type="term" value="F:glycerate kinase activity"/>
    <property type="evidence" value="ECO:0007669"/>
    <property type="project" value="InterPro"/>
</dbReference>
<dbReference type="InterPro" id="IPR018197">
    <property type="entry name" value="Glycerate_kinase_RE-like"/>
</dbReference>
<evidence type="ECO:0000256" key="2">
    <source>
        <dbReference type="ARBA" id="ARBA00022679"/>
    </source>
</evidence>
<accession>A0A1M6UXS5</accession>
<dbReference type="Gene3D" id="3.40.50.10350">
    <property type="entry name" value="Glycerate kinase, domain 1"/>
    <property type="match status" value="1"/>
</dbReference>
<dbReference type="Pfam" id="PF02595">
    <property type="entry name" value="Gly_kinase"/>
    <property type="match status" value="1"/>
</dbReference>
<dbReference type="Gene3D" id="3.90.1510.10">
    <property type="entry name" value="Glycerate kinase, domain 2"/>
    <property type="match status" value="1"/>
</dbReference>
<evidence type="ECO:0000256" key="3">
    <source>
        <dbReference type="ARBA" id="ARBA00022777"/>
    </source>
</evidence>
<proteinExistence type="inferred from homology"/>
<organism evidence="4 5">
    <name type="scientific">Selenomonas ruminantium</name>
    <dbReference type="NCBI Taxonomy" id="971"/>
    <lineage>
        <taxon>Bacteria</taxon>
        <taxon>Bacillati</taxon>
        <taxon>Bacillota</taxon>
        <taxon>Negativicutes</taxon>
        <taxon>Selenomonadales</taxon>
        <taxon>Selenomonadaceae</taxon>
        <taxon>Selenomonas</taxon>
    </lineage>
</organism>
<dbReference type="InterPro" id="IPR004381">
    <property type="entry name" value="Glycerate_kinase"/>
</dbReference>
<reference evidence="4 5" key="1">
    <citation type="submission" date="2016-11" db="EMBL/GenBank/DDBJ databases">
        <authorList>
            <person name="Jaros S."/>
            <person name="Januszkiewicz K."/>
            <person name="Wedrychowicz H."/>
        </authorList>
    </citation>
    <scope>NUCLEOTIDE SEQUENCE [LARGE SCALE GENOMIC DNA]</scope>
    <source>
        <strain evidence="4 5">HD4</strain>
    </source>
</reference>
<dbReference type="PANTHER" id="PTHR21599:SF0">
    <property type="entry name" value="GLYCERATE KINASE"/>
    <property type="match status" value="1"/>
</dbReference>
<dbReference type="EMBL" id="FRBC01000015">
    <property type="protein sequence ID" value="SHK74067.1"/>
    <property type="molecule type" value="Genomic_DNA"/>
</dbReference>
<keyword evidence="3 4" id="KW-0418">Kinase</keyword>
<dbReference type="InterPro" id="IPR036129">
    <property type="entry name" value="Glycerate_kinase_sf"/>
</dbReference>
<evidence type="ECO:0000313" key="4">
    <source>
        <dbReference type="EMBL" id="SHK74067.1"/>
    </source>
</evidence>
<evidence type="ECO:0000313" key="5">
    <source>
        <dbReference type="Proteomes" id="UP000184263"/>
    </source>
</evidence>
<keyword evidence="2" id="KW-0808">Transferase</keyword>
<protein>
    <submittedName>
        <fullName evidence="4">Glycerate kinase</fullName>
    </submittedName>
</protein>
<dbReference type="AlphaFoldDB" id="A0A1M6UXS5"/>
<dbReference type="GO" id="GO:0031388">
    <property type="term" value="P:organic acid phosphorylation"/>
    <property type="evidence" value="ECO:0007669"/>
    <property type="project" value="InterPro"/>
</dbReference>
<dbReference type="PANTHER" id="PTHR21599">
    <property type="entry name" value="GLYCERATE KINASE"/>
    <property type="match status" value="1"/>
</dbReference>
<gene>
    <name evidence="4" type="ORF">SAMN05216582_11545</name>
</gene>
<evidence type="ECO:0000256" key="1">
    <source>
        <dbReference type="ARBA" id="ARBA00006284"/>
    </source>
</evidence>
<dbReference type="Proteomes" id="UP000184263">
    <property type="component" value="Unassembled WGS sequence"/>
</dbReference>
<comment type="similarity">
    <text evidence="1">Belongs to the glycerate kinase type-1 family.</text>
</comment>
<sequence length="91" mass="9405">MVNIVIAIDSFKGSLASLEAGEAGEAACVGIKRVFSEAKVKVMPLADGGEGTVEALTLGMGGKLHSVEVTGPLGIRSWLSMAFCQKGKRLL</sequence>
<dbReference type="SUPFAM" id="SSF110738">
    <property type="entry name" value="Glycerate kinase I"/>
    <property type="match status" value="1"/>
</dbReference>